<reference evidence="10" key="1">
    <citation type="submission" date="2024-04" db="EMBL/GenBank/DDBJ databases">
        <title>Salinicola lusitanus LLJ914,a marine bacterium isolated from the Okinawa Trough.</title>
        <authorList>
            <person name="Li J."/>
        </authorList>
    </citation>
    <scope>NUCLEOTIDE SEQUENCE [LARGE SCALE GENOMIC DNA]</scope>
</reference>
<evidence type="ECO:0000259" key="8">
    <source>
        <dbReference type="PROSITE" id="PS50835"/>
    </source>
</evidence>
<gene>
    <name evidence="9" type="ORF">WMY93_017702</name>
</gene>
<name>A0AAW0NZ71_9GOBI</name>
<dbReference type="SUPFAM" id="SSF48726">
    <property type="entry name" value="Immunoglobulin"/>
    <property type="match status" value="3"/>
</dbReference>
<accession>A0AAW0NZ71</accession>
<sequence length="364" mass="40249">MSLSGATVLISKSNSTISSTHNNTNSSSPSTEGRVLQQGAQLWLLPAQESDSGLYTCTYRTETVCVRGRLTLQVYSSPTEHMDKLKYSISVSEGENLSFRCPSLGVFNRTETHVHWNKVSGAEGSFRSNKGRLVIPEVNMEHSGLYMCQATVVLKQKPFRVTRALLITVQENPTVMPSDLPMTPEPGPTTTQTFVEVDPPFILSPVNGTIFENSYGSGVEVYCTVLTDCSMADSTEVTWLVNGQLVESSYLDGRALQGGRRVERLSKGCHVVLRLMILDMREKDTEADLKCVAQNQHGRQEVAVWLQLEDSTHTWLVVSVVALLCLLAVISVFLCVLFKPKSNRTKLNYTLARQNSSFLTSDVN</sequence>
<evidence type="ECO:0000256" key="3">
    <source>
        <dbReference type="ARBA" id="ARBA00022737"/>
    </source>
</evidence>
<dbReference type="InterPro" id="IPR013783">
    <property type="entry name" value="Ig-like_fold"/>
</dbReference>
<dbReference type="PANTHER" id="PTHR11890:SF18">
    <property type="entry name" value="LYMPHOCYTE ACTIVATION GENE 3 PROTEIN"/>
    <property type="match status" value="1"/>
</dbReference>
<dbReference type="InterPro" id="IPR036179">
    <property type="entry name" value="Ig-like_dom_sf"/>
</dbReference>
<keyword evidence="5" id="KW-0325">Glycoprotein</keyword>
<protein>
    <recommendedName>
        <fullName evidence="8">Ig-like domain-containing protein</fullName>
    </recommendedName>
</protein>
<keyword evidence="4" id="KW-1015">Disulfide bond</keyword>
<dbReference type="InterPro" id="IPR007110">
    <property type="entry name" value="Ig-like_dom"/>
</dbReference>
<evidence type="ECO:0000256" key="1">
    <source>
        <dbReference type="ARBA" id="ARBA00009752"/>
    </source>
</evidence>
<feature type="transmembrane region" description="Helical" evidence="7">
    <location>
        <begin position="315"/>
        <end position="338"/>
    </location>
</feature>
<dbReference type="SMART" id="SM00409">
    <property type="entry name" value="IG"/>
    <property type="match status" value="3"/>
</dbReference>
<evidence type="ECO:0000256" key="6">
    <source>
        <dbReference type="ARBA" id="ARBA00023319"/>
    </source>
</evidence>
<proteinExistence type="inferred from homology"/>
<dbReference type="Gene3D" id="2.60.40.10">
    <property type="entry name" value="Immunoglobulins"/>
    <property type="match status" value="3"/>
</dbReference>
<evidence type="ECO:0000256" key="5">
    <source>
        <dbReference type="ARBA" id="ARBA00023180"/>
    </source>
</evidence>
<feature type="domain" description="Ig-like" evidence="8">
    <location>
        <begin position="78"/>
        <end position="151"/>
    </location>
</feature>
<keyword evidence="2" id="KW-0732">Signal</keyword>
<evidence type="ECO:0000256" key="4">
    <source>
        <dbReference type="ARBA" id="ARBA00023157"/>
    </source>
</evidence>
<evidence type="ECO:0000256" key="7">
    <source>
        <dbReference type="SAM" id="Phobius"/>
    </source>
</evidence>
<keyword evidence="7" id="KW-0472">Membrane</keyword>
<dbReference type="PROSITE" id="PS50835">
    <property type="entry name" value="IG_LIKE"/>
    <property type="match status" value="2"/>
</dbReference>
<organism evidence="9 10">
    <name type="scientific">Mugilogobius chulae</name>
    <name type="common">yellowstripe goby</name>
    <dbReference type="NCBI Taxonomy" id="88201"/>
    <lineage>
        <taxon>Eukaryota</taxon>
        <taxon>Metazoa</taxon>
        <taxon>Chordata</taxon>
        <taxon>Craniata</taxon>
        <taxon>Vertebrata</taxon>
        <taxon>Euteleostomi</taxon>
        <taxon>Actinopterygii</taxon>
        <taxon>Neopterygii</taxon>
        <taxon>Teleostei</taxon>
        <taxon>Neoteleostei</taxon>
        <taxon>Acanthomorphata</taxon>
        <taxon>Gobiaria</taxon>
        <taxon>Gobiiformes</taxon>
        <taxon>Gobioidei</taxon>
        <taxon>Gobiidae</taxon>
        <taxon>Gobionellinae</taxon>
        <taxon>Mugilogobius</taxon>
    </lineage>
</organism>
<keyword evidence="3" id="KW-0677">Repeat</keyword>
<dbReference type="InterPro" id="IPR003598">
    <property type="entry name" value="Ig_sub2"/>
</dbReference>
<dbReference type="PANTHER" id="PTHR11890">
    <property type="entry name" value="INTERLEUKIN-1 RECEPTOR FAMILY MEMBER"/>
    <property type="match status" value="1"/>
</dbReference>
<dbReference type="InterPro" id="IPR015621">
    <property type="entry name" value="IL-1_rcpt_fam"/>
</dbReference>
<keyword evidence="10" id="KW-1185">Reference proteome</keyword>
<dbReference type="InterPro" id="IPR003599">
    <property type="entry name" value="Ig_sub"/>
</dbReference>
<dbReference type="SMART" id="SM00408">
    <property type="entry name" value="IGc2"/>
    <property type="match status" value="2"/>
</dbReference>
<dbReference type="GO" id="GO:0004908">
    <property type="term" value="F:interleukin-1 receptor activity"/>
    <property type="evidence" value="ECO:0007669"/>
    <property type="project" value="InterPro"/>
</dbReference>
<dbReference type="Proteomes" id="UP001460270">
    <property type="component" value="Unassembled WGS sequence"/>
</dbReference>
<comment type="caution">
    <text evidence="9">The sequence shown here is derived from an EMBL/GenBank/DDBJ whole genome shotgun (WGS) entry which is preliminary data.</text>
</comment>
<dbReference type="InterPro" id="IPR004074">
    <property type="entry name" value="IL-1_rcpt_I/II-typ"/>
</dbReference>
<evidence type="ECO:0000313" key="10">
    <source>
        <dbReference type="Proteomes" id="UP001460270"/>
    </source>
</evidence>
<dbReference type="PRINTS" id="PR01536">
    <property type="entry name" value="INTRLKN1R12F"/>
</dbReference>
<evidence type="ECO:0000313" key="9">
    <source>
        <dbReference type="EMBL" id="KAK7905095.1"/>
    </source>
</evidence>
<keyword evidence="6" id="KW-0393">Immunoglobulin domain</keyword>
<keyword evidence="7" id="KW-1133">Transmembrane helix</keyword>
<keyword evidence="7" id="KW-0812">Transmembrane</keyword>
<evidence type="ECO:0000256" key="2">
    <source>
        <dbReference type="ARBA" id="ARBA00022729"/>
    </source>
</evidence>
<dbReference type="AlphaFoldDB" id="A0AAW0NZ71"/>
<dbReference type="EMBL" id="JBBPFD010000012">
    <property type="protein sequence ID" value="KAK7905095.1"/>
    <property type="molecule type" value="Genomic_DNA"/>
</dbReference>
<feature type="domain" description="Ig-like" evidence="8">
    <location>
        <begin position="199"/>
        <end position="303"/>
    </location>
</feature>
<comment type="similarity">
    <text evidence="1">Belongs to the interleukin-1 receptor family.</text>
</comment>